<gene>
    <name evidence="1" type="ORF">MLD38_006683</name>
</gene>
<proteinExistence type="predicted"/>
<evidence type="ECO:0000313" key="2">
    <source>
        <dbReference type="Proteomes" id="UP001057402"/>
    </source>
</evidence>
<name>A0ACB9RNN0_9MYRT</name>
<keyword evidence="2" id="KW-1185">Reference proteome</keyword>
<dbReference type="Proteomes" id="UP001057402">
    <property type="component" value="Chromosome 3"/>
</dbReference>
<evidence type="ECO:0000313" key="1">
    <source>
        <dbReference type="EMBL" id="KAI4380500.1"/>
    </source>
</evidence>
<sequence>MAKLEERLNAIQGYRAHNWEYANYQIPQIQVPPKFKMPEFEKFRGNGCPELHLKHFCHKMAVYPADDKFRIAMFQESLAESALHWYYTKDVSQYATFKDLALDFLNYYSFNVEMAPTYSDLRKLRRYCTEDVKQFAYRFRHIASQIKPALTERELIDEFLQLLPREYMPYMIGQTFSTFAQAVINADKLDGVNREGLIPSPSAKPAVKPRPKELIATAEQNRQSMRATPPPASYVPRTYVAAALRPPAPAATRFRPPVNMAG</sequence>
<dbReference type="EMBL" id="CM042882">
    <property type="protein sequence ID" value="KAI4380500.1"/>
    <property type="molecule type" value="Genomic_DNA"/>
</dbReference>
<organism evidence="1 2">
    <name type="scientific">Melastoma candidum</name>
    <dbReference type="NCBI Taxonomy" id="119954"/>
    <lineage>
        <taxon>Eukaryota</taxon>
        <taxon>Viridiplantae</taxon>
        <taxon>Streptophyta</taxon>
        <taxon>Embryophyta</taxon>
        <taxon>Tracheophyta</taxon>
        <taxon>Spermatophyta</taxon>
        <taxon>Magnoliopsida</taxon>
        <taxon>eudicotyledons</taxon>
        <taxon>Gunneridae</taxon>
        <taxon>Pentapetalae</taxon>
        <taxon>rosids</taxon>
        <taxon>malvids</taxon>
        <taxon>Myrtales</taxon>
        <taxon>Melastomataceae</taxon>
        <taxon>Melastomatoideae</taxon>
        <taxon>Melastomateae</taxon>
        <taxon>Melastoma</taxon>
    </lineage>
</organism>
<protein>
    <submittedName>
        <fullName evidence="1">Uncharacterized protein</fullName>
    </submittedName>
</protein>
<reference evidence="2" key="1">
    <citation type="journal article" date="2023" name="Front. Plant Sci.">
        <title>Chromosomal-level genome assembly of Melastoma candidum provides insights into trichome evolution.</title>
        <authorList>
            <person name="Zhong Y."/>
            <person name="Wu W."/>
            <person name="Sun C."/>
            <person name="Zou P."/>
            <person name="Liu Y."/>
            <person name="Dai S."/>
            <person name="Zhou R."/>
        </authorList>
    </citation>
    <scope>NUCLEOTIDE SEQUENCE [LARGE SCALE GENOMIC DNA]</scope>
</reference>
<accession>A0ACB9RNN0</accession>
<comment type="caution">
    <text evidence="1">The sequence shown here is derived from an EMBL/GenBank/DDBJ whole genome shotgun (WGS) entry which is preliminary data.</text>
</comment>